<sequence>EKQEKIDAAVEEWREYTSRTAHELAERFDMKPRYFFDIFFQGGAHMVNHQEKINPYNAFKSEKASEAREQGIAKKVPQLHADHFDEYSALTDAEKDAMVERFR</sequence>
<reference evidence="1" key="1">
    <citation type="submission" date="2023-03" db="EMBL/GenBank/DDBJ databases">
        <title>Massive genome expansion in bonnet fungi (Mycena s.s.) driven by repeated elements and novel gene families across ecological guilds.</title>
        <authorList>
            <consortium name="Lawrence Berkeley National Laboratory"/>
            <person name="Harder C.B."/>
            <person name="Miyauchi S."/>
            <person name="Viragh M."/>
            <person name="Kuo A."/>
            <person name="Thoen E."/>
            <person name="Andreopoulos B."/>
            <person name="Lu D."/>
            <person name="Skrede I."/>
            <person name="Drula E."/>
            <person name="Henrissat B."/>
            <person name="Morin E."/>
            <person name="Kohler A."/>
            <person name="Barry K."/>
            <person name="LaButti K."/>
            <person name="Morin E."/>
            <person name="Salamov A."/>
            <person name="Lipzen A."/>
            <person name="Mereny Z."/>
            <person name="Hegedus B."/>
            <person name="Baldrian P."/>
            <person name="Stursova M."/>
            <person name="Weitz H."/>
            <person name="Taylor A."/>
            <person name="Grigoriev I.V."/>
            <person name="Nagy L.G."/>
            <person name="Martin F."/>
            <person name="Kauserud H."/>
        </authorList>
    </citation>
    <scope>NUCLEOTIDE SEQUENCE</scope>
    <source>
        <strain evidence="1">CBHHK067</strain>
    </source>
</reference>
<accession>A0AAD7GPA6</accession>
<proteinExistence type="predicted"/>
<feature type="non-terminal residue" evidence="1">
    <location>
        <position position="103"/>
    </location>
</feature>
<feature type="non-terminal residue" evidence="1">
    <location>
        <position position="1"/>
    </location>
</feature>
<keyword evidence="2" id="KW-1185">Reference proteome</keyword>
<gene>
    <name evidence="1" type="ORF">B0H17DRAFT_857632</name>
</gene>
<evidence type="ECO:0000313" key="1">
    <source>
        <dbReference type="EMBL" id="KAJ7697391.1"/>
    </source>
</evidence>
<evidence type="ECO:0000313" key="2">
    <source>
        <dbReference type="Proteomes" id="UP001221757"/>
    </source>
</evidence>
<dbReference type="AlphaFoldDB" id="A0AAD7GPA6"/>
<comment type="caution">
    <text evidence="1">The sequence shown here is derived from an EMBL/GenBank/DDBJ whole genome shotgun (WGS) entry which is preliminary data.</text>
</comment>
<name>A0AAD7GPA6_MYCRO</name>
<dbReference type="Proteomes" id="UP001221757">
    <property type="component" value="Unassembled WGS sequence"/>
</dbReference>
<protein>
    <submittedName>
        <fullName evidence="1">Uncharacterized protein</fullName>
    </submittedName>
</protein>
<dbReference type="EMBL" id="JARKIE010000030">
    <property type="protein sequence ID" value="KAJ7697391.1"/>
    <property type="molecule type" value="Genomic_DNA"/>
</dbReference>
<organism evidence="1 2">
    <name type="scientific">Mycena rosella</name>
    <name type="common">Pink bonnet</name>
    <name type="synonym">Agaricus rosellus</name>
    <dbReference type="NCBI Taxonomy" id="1033263"/>
    <lineage>
        <taxon>Eukaryota</taxon>
        <taxon>Fungi</taxon>
        <taxon>Dikarya</taxon>
        <taxon>Basidiomycota</taxon>
        <taxon>Agaricomycotina</taxon>
        <taxon>Agaricomycetes</taxon>
        <taxon>Agaricomycetidae</taxon>
        <taxon>Agaricales</taxon>
        <taxon>Marasmiineae</taxon>
        <taxon>Mycenaceae</taxon>
        <taxon>Mycena</taxon>
    </lineage>
</organism>